<accession>A0A4Y1ZK71</accession>
<organism evidence="1 2">
    <name type="scientific">Araneus ventricosus</name>
    <name type="common">Orbweaver spider</name>
    <name type="synonym">Epeira ventricosa</name>
    <dbReference type="NCBI Taxonomy" id="182803"/>
    <lineage>
        <taxon>Eukaryota</taxon>
        <taxon>Metazoa</taxon>
        <taxon>Ecdysozoa</taxon>
        <taxon>Arthropoda</taxon>
        <taxon>Chelicerata</taxon>
        <taxon>Arachnida</taxon>
        <taxon>Araneae</taxon>
        <taxon>Araneomorphae</taxon>
        <taxon>Entelegynae</taxon>
        <taxon>Araneoidea</taxon>
        <taxon>Araneidae</taxon>
        <taxon>Araneus</taxon>
    </lineage>
</organism>
<proteinExistence type="predicted"/>
<comment type="caution">
    <text evidence="1">The sequence shown here is derived from an EMBL/GenBank/DDBJ whole genome shotgun (WGS) entry which is preliminary data.</text>
</comment>
<protein>
    <submittedName>
        <fullName evidence="1">Uncharacterized protein</fullName>
    </submittedName>
</protein>
<sequence>MDAQEKKRLANEKRLKAVQEWKRNRNQQSVKVEAKAIRVNF</sequence>
<keyword evidence="2" id="KW-1185">Reference proteome</keyword>
<dbReference type="EMBL" id="BGPR01150410">
    <property type="protein sequence ID" value="GBL53821.1"/>
    <property type="molecule type" value="Genomic_DNA"/>
</dbReference>
<gene>
    <name evidence="1" type="ORF">AVEN_131726_1</name>
</gene>
<evidence type="ECO:0000313" key="1">
    <source>
        <dbReference type="EMBL" id="GBL53821.1"/>
    </source>
</evidence>
<dbReference type="OrthoDB" id="6432345at2759"/>
<feature type="non-terminal residue" evidence="1">
    <location>
        <position position="41"/>
    </location>
</feature>
<dbReference type="Proteomes" id="UP000499080">
    <property type="component" value="Unassembled WGS sequence"/>
</dbReference>
<evidence type="ECO:0000313" key="2">
    <source>
        <dbReference type="Proteomes" id="UP000499080"/>
    </source>
</evidence>
<dbReference type="AlphaFoldDB" id="A0A4Y1ZK71"/>
<reference evidence="1 2" key="1">
    <citation type="journal article" date="2019" name="Sci. Rep.">
        <title>Orb-weaving spider Araneus ventricosus genome elucidates the spidroin gene catalogue.</title>
        <authorList>
            <person name="Kono N."/>
            <person name="Nakamura H."/>
            <person name="Ohtoshi R."/>
            <person name="Moran D.A.P."/>
            <person name="Shinohara A."/>
            <person name="Yoshida Y."/>
            <person name="Fujiwara M."/>
            <person name="Mori M."/>
            <person name="Tomita M."/>
            <person name="Arakawa K."/>
        </authorList>
    </citation>
    <scope>NUCLEOTIDE SEQUENCE [LARGE SCALE GENOMIC DNA]</scope>
</reference>
<name>A0A4Y1ZK71_ARAVE</name>